<evidence type="ECO:0000256" key="1">
    <source>
        <dbReference type="ARBA" id="ARBA00022853"/>
    </source>
</evidence>
<dbReference type="InterPro" id="IPR046341">
    <property type="entry name" value="SET_dom_sf"/>
</dbReference>
<accession>A0A0M3JC98</accession>
<feature type="transmembrane region" description="Helical" evidence="2">
    <location>
        <begin position="137"/>
        <end position="166"/>
    </location>
</feature>
<dbReference type="Proteomes" id="UP000267096">
    <property type="component" value="Unassembled WGS sequence"/>
</dbReference>
<keyword evidence="1" id="KW-0156">Chromatin regulator</keyword>
<dbReference type="GO" id="GO:0006325">
    <property type="term" value="P:chromatin organization"/>
    <property type="evidence" value="ECO:0007669"/>
    <property type="project" value="UniProtKB-KW"/>
</dbReference>
<evidence type="ECO:0000313" key="6">
    <source>
        <dbReference type="WBParaSite" id="ASIM_0000522801-mRNA-1"/>
    </source>
</evidence>
<sequence length="167" mass="18343">MCDAPKVDAIKGNDGLAVMFVTQIVRGLVSLRSFDIYEPVVYVCGRVSLPSECPGREKPGAVLPFVILYSDLYLDGESTPTNLCIDMRKMGSVARFARRSCHPNVKLQHFFCGGKLHIIASATEKVERGDEVSSRMVVVFFCNTVMIDLKLLSIAAMACLILSSLFC</sequence>
<dbReference type="GO" id="GO:0006355">
    <property type="term" value="P:regulation of DNA-templated transcription"/>
    <property type="evidence" value="ECO:0007669"/>
    <property type="project" value="TreeGrafter"/>
</dbReference>
<dbReference type="EMBL" id="UYRR01009428">
    <property type="protein sequence ID" value="VDK24892.1"/>
    <property type="molecule type" value="Genomic_DNA"/>
</dbReference>
<dbReference type="SUPFAM" id="SSF82199">
    <property type="entry name" value="SET domain"/>
    <property type="match status" value="1"/>
</dbReference>
<evidence type="ECO:0000313" key="5">
    <source>
        <dbReference type="Proteomes" id="UP000267096"/>
    </source>
</evidence>
<keyword evidence="2" id="KW-0472">Membrane</keyword>
<reference evidence="4 5" key="2">
    <citation type="submission" date="2018-11" db="EMBL/GenBank/DDBJ databases">
        <authorList>
            <consortium name="Pathogen Informatics"/>
        </authorList>
    </citation>
    <scope>NUCLEOTIDE SEQUENCE [LARGE SCALE GENOMIC DNA]</scope>
</reference>
<name>A0A0M3JC98_ANISI</name>
<gene>
    <name evidence="4" type="ORF">ASIM_LOCUS5031</name>
</gene>
<dbReference type="GO" id="GO:0070210">
    <property type="term" value="C:Rpd3L-Expanded complex"/>
    <property type="evidence" value="ECO:0007669"/>
    <property type="project" value="TreeGrafter"/>
</dbReference>
<dbReference type="WBParaSite" id="ASIM_0000522801-mRNA-1">
    <property type="protein sequence ID" value="ASIM_0000522801-mRNA-1"/>
    <property type="gene ID" value="ASIM_0000522801"/>
</dbReference>
<keyword evidence="2" id="KW-0812">Transmembrane</keyword>
<dbReference type="Pfam" id="PF00856">
    <property type="entry name" value="SET"/>
    <property type="match status" value="1"/>
</dbReference>
<dbReference type="PANTHER" id="PTHR46462">
    <property type="entry name" value="UPSET, ISOFORM A"/>
    <property type="match status" value="1"/>
</dbReference>
<keyword evidence="2" id="KW-1133">Transmembrane helix</keyword>
<keyword evidence="5" id="KW-1185">Reference proteome</keyword>
<dbReference type="AlphaFoldDB" id="A0A0M3JC98"/>
<feature type="domain" description="SET" evidence="3">
    <location>
        <begin position="14"/>
        <end position="143"/>
    </location>
</feature>
<dbReference type="SMART" id="SM00317">
    <property type="entry name" value="SET"/>
    <property type="match status" value="1"/>
</dbReference>
<evidence type="ECO:0000256" key="2">
    <source>
        <dbReference type="SAM" id="Phobius"/>
    </source>
</evidence>
<dbReference type="OrthoDB" id="5872580at2759"/>
<dbReference type="InterPro" id="IPR001214">
    <property type="entry name" value="SET_dom"/>
</dbReference>
<proteinExistence type="predicted"/>
<dbReference type="PANTHER" id="PTHR46462:SF3">
    <property type="entry name" value="UPSET, ISOFORM A"/>
    <property type="match status" value="1"/>
</dbReference>
<evidence type="ECO:0000313" key="4">
    <source>
        <dbReference type="EMBL" id="VDK24892.1"/>
    </source>
</evidence>
<evidence type="ECO:0000259" key="3">
    <source>
        <dbReference type="SMART" id="SM00317"/>
    </source>
</evidence>
<organism evidence="6">
    <name type="scientific">Anisakis simplex</name>
    <name type="common">Herring worm</name>
    <dbReference type="NCBI Taxonomy" id="6269"/>
    <lineage>
        <taxon>Eukaryota</taxon>
        <taxon>Metazoa</taxon>
        <taxon>Ecdysozoa</taxon>
        <taxon>Nematoda</taxon>
        <taxon>Chromadorea</taxon>
        <taxon>Rhabditida</taxon>
        <taxon>Spirurina</taxon>
        <taxon>Ascaridomorpha</taxon>
        <taxon>Ascaridoidea</taxon>
        <taxon>Anisakidae</taxon>
        <taxon>Anisakis</taxon>
        <taxon>Anisakis simplex complex</taxon>
    </lineage>
</organism>
<reference evidence="6" key="1">
    <citation type="submission" date="2017-02" db="UniProtKB">
        <authorList>
            <consortium name="WormBaseParasite"/>
        </authorList>
    </citation>
    <scope>IDENTIFICATION</scope>
</reference>
<protein>
    <submittedName>
        <fullName evidence="6">SET domain-containing protein</fullName>
    </submittedName>
</protein>
<dbReference type="Gene3D" id="2.170.270.10">
    <property type="entry name" value="SET domain"/>
    <property type="match status" value="1"/>
</dbReference>
<dbReference type="GO" id="GO:0034967">
    <property type="term" value="C:Set3 complex"/>
    <property type="evidence" value="ECO:0007669"/>
    <property type="project" value="TreeGrafter"/>
</dbReference>